<proteinExistence type="predicted"/>
<sequence length="88" mass="10190">MDFQPQDYPLAEPIFVTNRYGREDLLALLSKDANPPAGLDKCPFFVEIPQQPIVLKPLTDVETDLEVEVSSKTFVYVYYERRGLWPRV</sequence>
<accession>A0A0M3ILU3</accession>
<organism evidence="1 2">
    <name type="scientific">Ascaris lumbricoides</name>
    <name type="common">Giant roundworm</name>
    <dbReference type="NCBI Taxonomy" id="6252"/>
    <lineage>
        <taxon>Eukaryota</taxon>
        <taxon>Metazoa</taxon>
        <taxon>Ecdysozoa</taxon>
        <taxon>Nematoda</taxon>
        <taxon>Chromadorea</taxon>
        <taxon>Rhabditida</taxon>
        <taxon>Spirurina</taxon>
        <taxon>Ascaridomorpha</taxon>
        <taxon>Ascaridoidea</taxon>
        <taxon>Ascarididae</taxon>
        <taxon>Ascaris</taxon>
    </lineage>
</organism>
<keyword evidence="1" id="KW-1185">Reference proteome</keyword>
<dbReference type="AlphaFoldDB" id="A0A0M3ILU3"/>
<dbReference type="Proteomes" id="UP000036681">
    <property type="component" value="Unplaced"/>
</dbReference>
<evidence type="ECO:0000313" key="2">
    <source>
        <dbReference type="WBParaSite" id="ALUE_0001972101-mRNA-1"/>
    </source>
</evidence>
<evidence type="ECO:0000313" key="1">
    <source>
        <dbReference type="Proteomes" id="UP000036681"/>
    </source>
</evidence>
<protein>
    <submittedName>
        <fullName evidence="2">Siderophore-interacting protein</fullName>
    </submittedName>
</protein>
<name>A0A0M3ILU3_ASCLU</name>
<dbReference type="WBParaSite" id="ALUE_0001972101-mRNA-1">
    <property type="protein sequence ID" value="ALUE_0001972101-mRNA-1"/>
    <property type="gene ID" value="ALUE_0001972101"/>
</dbReference>
<reference evidence="2" key="1">
    <citation type="submission" date="2017-02" db="UniProtKB">
        <authorList>
            <consortium name="WormBaseParasite"/>
        </authorList>
    </citation>
    <scope>IDENTIFICATION</scope>
</reference>